<organism evidence="1">
    <name type="scientific">Oryza meridionalis</name>
    <dbReference type="NCBI Taxonomy" id="40149"/>
    <lineage>
        <taxon>Eukaryota</taxon>
        <taxon>Viridiplantae</taxon>
        <taxon>Streptophyta</taxon>
        <taxon>Embryophyta</taxon>
        <taxon>Tracheophyta</taxon>
        <taxon>Spermatophyta</taxon>
        <taxon>Magnoliopsida</taxon>
        <taxon>Liliopsida</taxon>
        <taxon>Poales</taxon>
        <taxon>Poaceae</taxon>
        <taxon>BOP clade</taxon>
        <taxon>Oryzoideae</taxon>
        <taxon>Oryzeae</taxon>
        <taxon>Oryzinae</taxon>
        <taxon>Oryza</taxon>
    </lineage>
</organism>
<protein>
    <submittedName>
        <fullName evidence="1">Uncharacterized protein</fullName>
    </submittedName>
</protein>
<dbReference type="Gramene" id="OMERI06G11900.1">
    <property type="protein sequence ID" value="OMERI06G11900.1"/>
    <property type="gene ID" value="OMERI06G11900"/>
</dbReference>
<evidence type="ECO:0000313" key="2">
    <source>
        <dbReference type="Proteomes" id="UP000008021"/>
    </source>
</evidence>
<proteinExistence type="predicted"/>
<dbReference type="HOGENOM" id="CLU_1317272_0_0_1"/>
<dbReference type="Proteomes" id="UP000008021">
    <property type="component" value="Chromosome 6"/>
</dbReference>
<keyword evidence="2" id="KW-1185">Reference proteome</keyword>
<accession>A0A0E0E0A1</accession>
<evidence type="ECO:0000313" key="1">
    <source>
        <dbReference type="EnsemblPlants" id="OMERI06G11900.1"/>
    </source>
</evidence>
<sequence length="209" mass="23222">MARSEMSLDADGWQAVPLSPALAAAFAPRQPECCGNGREGGRWSGGGGKTMDGVMAMPTKPLSRSCTGNLVLTSEEKETVWKLMDQPRHDILLQPRQRQLPLMRRPPTPTGAPRCGCSVAMATWRKRALAPRVLLGAARRGRLRRVVPAPRMALRDRRWDAGCAHVDAEHPSFVLRLRNTMQSTLVRFGEIWYAWRVFTVFGYAKATIA</sequence>
<reference evidence="1" key="2">
    <citation type="submission" date="2018-05" db="EMBL/GenBank/DDBJ databases">
        <title>OmerRS3 (Oryza meridionalis Reference Sequence Version 3).</title>
        <authorList>
            <person name="Zhang J."/>
            <person name="Kudrna D."/>
            <person name="Lee S."/>
            <person name="Talag J."/>
            <person name="Welchert J."/>
            <person name="Wing R.A."/>
        </authorList>
    </citation>
    <scope>NUCLEOTIDE SEQUENCE [LARGE SCALE GENOMIC DNA]</scope>
    <source>
        <strain evidence="1">cv. OR44</strain>
    </source>
</reference>
<reference evidence="1" key="1">
    <citation type="submission" date="2015-04" db="UniProtKB">
        <authorList>
            <consortium name="EnsemblPlants"/>
        </authorList>
    </citation>
    <scope>IDENTIFICATION</scope>
</reference>
<dbReference type="AlphaFoldDB" id="A0A0E0E0A1"/>
<name>A0A0E0E0A1_9ORYZ</name>
<dbReference type="EnsemblPlants" id="OMERI06G11900.1">
    <property type="protein sequence ID" value="OMERI06G11900.1"/>
    <property type="gene ID" value="OMERI06G11900"/>
</dbReference>